<name>A0ABN3IY96_9ACTN</name>
<keyword evidence="3" id="KW-1185">Reference proteome</keyword>
<dbReference type="EMBL" id="BAAATJ010000035">
    <property type="protein sequence ID" value="GAA2415911.1"/>
    <property type="molecule type" value="Genomic_DNA"/>
</dbReference>
<gene>
    <name evidence="2" type="ORF">GCM10010420_52560</name>
</gene>
<evidence type="ECO:0000313" key="2">
    <source>
        <dbReference type="EMBL" id="GAA2415911.1"/>
    </source>
</evidence>
<sequence length="90" mass="9450">MRAFLPARLAAGNGITGRGHYRTGLPPEPTTFRGGAKAFSVRCAAIGCAPPRFAPTQRRGQRLACPARRSVRGQHATGAAGRTGPDRPGR</sequence>
<reference evidence="2 3" key="1">
    <citation type="journal article" date="2019" name="Int. J. Syst. Evol. Microbiol.">
        <title>The Global Catalogue of Microorganisms (GCM) 10K type strain sequencing project: providing services to taxonomists for standard genome sequencing and annotation.</title>
        <authorList>
            <consortium name="The Broad Institute Genomics Platform"/>
            <consortium name="The Broad Institute Genome Sequencing Center for Infectious Disease"/>
            <person name="Wu L."/>
            <person name="Ma J."/>
        </authorList>
    </citation>
    <scope>NUCLEOTIDE SEQUENCE [LARGE SCALE GENOMIC DNA]</scope>
    <source>
        <strain evidence="2 3">JCM 6921</strain>
    </source>
</reference>
<dbReference type="Proteomes" id="UP001500058">
    <property type="component" value="Unassembled WGS sequence"/>
</dbReference>
<proteinExistence type="predicted"/>
<organism evidence="2 3">
    <name type="scientific">Streptomyces glaucosporus</name>
    <dbReference type="NCBI Taxonomy" id="284044"/>
    <lineage>
        <taxon>Bacteria</taxon>
        <taxon>Bacillati</taxon>
        <taxon>Actinomycetota</taxon>
        <taxon>Actinomycetes</taxon>
        <taxon>Kitasatosporales</taxon>
        <taxon>Streptomycetaceae</taxon>
        <taxon>Streptomyces</taxon>
    </lineage>
</organism>
<comment type="caution">
    <text evidence="2">The sequence shown here is derived from an EMBL/GenBank/DDBJ whole genome shotgun (WGS) entry which is preliminary data.</text>
</comment>
<feature type="region of interest" description="Disordered" evidence="1">
    <location>
        <begin position="51"/>
        <end position="90"/>
    </location>
</feature>
<evidence type="ECO:0000256" key="1">
    <source>
        <dbReference type="SAM" id="MobiDB-lite"/>
    </source>
</evidence>
<accession>A0ABN3IY96</accession>
<protein>
    <submittedName>
        <fullName evidence="2">Uncharacterized protein</fullName>
    </submittedName>
</protein>
<evidence type="ECO:0000313" key="3">
    <source>
        <dbReference type="Proteomes" id="UP001500058"/>
    </source>
</evidence>